<dbReference type="RefSeq" id="WP_074263004.1">
    <property type="nucleotide sequence ID" value="NZ_FSRM01000001.1"/>
</dbReference>
<dbReference type="Proteomes" id="UP000184693">
    <property type="component" value="Unassembled WGS sequence"/>
</dbReference>
<dbReference type="EMBL" id="FSRM01000001">
    <property type="protein sequence ID" value="SIN83125.1"/>
    <property type="molecule type" value="Genomic_DNA"/>
</dbReference>
<evidence type="ECO:0000256" key="1">
    <source>
        <dbReference type="SAM" id="SignalP"/>
    </source>
</evidence>
<dbReference type="AlphaFoldDB" id="A0A1N6EJA9"/>
<gene>
    <name evidence="2" type="ORF">SAMN05444168_0711</name>
</gene>
<sequence length="173" mass="19536">MKKYLLILLVLSDLHFNLGVAAESAGSGKNHPFERVELGYPGGEECSFEYSPIHFCDDVHLEYINLAIQKYAVNFNGHYILLPIPERKEYFEHSLVAIDVVTGIVYPLPFDSYSGVVDKKGNAHNYGKLSFDLKSNKICVNGTVVAYKQEDSGNMCWTFEKNKFVGHSTPYME</sequence>
<reference evidence="2 3" key="1">
    <citation type="submission" date="2016-11" db="EMBL/GenBank/DDBJ databases">
        <authorList>
            <person name="Jaros S."/>
            <person name="Januszkiewicz K."/>
            <person name="Wedrychowicz H."/>
        </authorList>
    </citation>
    <scope>NUCLEOTIDE SEQUENCE [LARGE SCALE GENOMIC DNA]</scope>
    <source>
        <strain evidence="2 3">GAS86</strain>
    </source>
</reference>
<evidence type="ECO:0000313" key="3">
    <source>
        <dbReference type="Proteomes" id="UP000184693"/>
    </source>
</evidence>
<protein>
    <recommendedName>
        <fullName evidence="4">WG repeat-containing protein</fullName>
    </recommendedName>
</protein>
<feature type="signal peptide" evidence="1">
    <location>
        <begin position="1"/>
        <end position="21"/>
    </location>
</feature>
<organism evidence="2 3">
    <name type="scientific">Paraburkholderia phenazinium</name>
    <dbReference type="NCBI Taxonomy" id="60549"/>
    <lineage>
        <taxon>Bacteria</taxon>
        <taxon>Pseudomonadati</taxon>
        <taxon>Pseudomonadota</taxon>
        <taxon>Betaproteobacteria</taxon>
        <taxon>Burkholderiales</taxon>
        <taxon>Burkholderiaceae</taxon>
        <taxon>Paraburkholderia</taxon>
    </lineage>
</organism>
<feature type="chain" id="PRO_5012026004" description="WG repeat-containing protein" evidence="1">
    <location>
        <begin position="22"/>
        <end position="173"/>
    </location>
</feature>
<dbReference type="OrthoDB" id="6688584at2"/>
<accession>A0A1N6EJA9</accession>
<evidence type="ECO:0000313" key="2">
    <source>
        <dbReference type="EMBL" id="SIN83125.1"/>
    </source>
</evidence>
<name>A0A1N6EJA9_9BURK</name>
<proteinExistence type="predicted"/>
<keyword evidence="1" id="KW-0732">Signal</keyword>
<evidence type="ECO:0008006" key="4">
    <source>
        <dbReference type="Google" id="ProtNLM"/>
    </source>
</evidence>